<comment type="similarity">
    <text evidence="3 9">Belongs to the FliF family.</text>
</comment>
<sequence>MAGFNQITTQAKQFWSTRTANQRIFLGVGAAATIGLLALFANLMTTPDYKPLMTGLESADAQAISAELTAKKIPFQLSPDGKSINVPADQIDAARLDVASTQTTHSGRMGFEIFDKVSWGQTEFDEKVNYQRALEGELERTITTLGGVKSARVHLVMATESVFIDRERSAKASVTLKLGRDGLSREETISIQRLVSGAVDGLKPSDVSIIDADSNESLRGASDSSPGEEGAERQLSQRLMATLTPVVGADHLRASVNVEYELGTTEESQDKYDPSVSVPLSVQRSDEQTGPGAGVGGVPGTTSNVPQNKANVPPPVGEDSSQTSKTENATYGVNKITRHTLEPAGRIKRITAALLVDDSVTRKLGANGKWTTTRVKRSPQELKQIEMLAQSAIGLDSNRGDVISVQNLSFTRPDDVDVPPVTALDRARKGVSDNATLVRYGMLFALFVLAYLLMIRPVQKRVLGAAVAQAPVQPILPESAAPLPLPIASTPTDVARTLALKEQLVLQVKSEPASSARVVQAWLRGETD</sequence>
<gene>
    <name evidence="14" type="ORF">GRAN_0584</name>
</gene>
<dbReference type="AlphaFoldDB" id="A0A4V1L5X4"/>
<feature type="domain" description="Flagellar M-ring N-terminal" evidence="12">
    <location>
        <begin position="45"/>
        <end position="215"/>
    </location>
</feature>
<dbReference type="GO" id="GO:0005886">
    <property type="term" value="C:plasma membrane"/>
    <property type="evidence" value="ECO:0007669"/>
    <property type="project" value="UniProtKB-SubCell"/>
</dbReference>
<keyword evidence="14" id="KW-0282">Flagellum</keyword>
<keyword evidence="7 11" id="KW-0472">Membrane</keyword>
<dbReference type="Pfam" id="PF01514">
    <property type="entry name" value="YscJ_FliF"/>
    <property type="match status" value="1"/>
</dbReference>
<evidence type="ECO:0000256" key="1">
    <source>
        <dbReference type="ARBA" id="ARBA00004117"/>
    </source>
</evidence>
<feature type="region of interest" description="Disordered" evidence="10">
    <location>
        <begin position="213"/>
        <end position="234"/>
    </location>
</feature>
<comment type="function">
    <text evidence="9">The M ring may be actively involved in energy transduction.</text>
</comment>
<dbReference type="Pfam" id="PF08345">
    <property type="entry name" value="YscJ_FliF_C"/>
    <property type="match status" value="1"/>
</dbReference>
<keyword evidence="8 9" id="KW-0975">Bacterial flagellum</keyword>
<dbReference type="PANTHER" id="PTHR30046:SF0">
    <property type="entry name" value="FLAGELLAR M-RING PROTEIN"/>
    <property type="match status" value="1"/>
</dbReference>
<keyword evidence="6 11" id="KW-1133">Transmembrane helix</keyword>
<dbReference type="PIRSF" id="PIRSF004862">
    <property type="entry name" value="FliF"/>
    <property type="match status" value="1"/>
</dbReference>
<dbReference type="Proteomes" id="UP000289437">
    <property type="component" value="Unassembled WGS sequence"/>
</dbReference>
<comment type="caution">
    <text evidence="14">The sequence shown here is derived from an EMBL/GenBank/DDBJ whole genome shotgun (WGS) entry which is preliminary data.</text>
</comment>
<evidence type="ECO:0000256" key="8">
    <source>
        <dbReference type="ARBA" id="ARBA00023143"/>
    </source>
</evidence>
<feature type="transmembrane region" description="Helical" evidence="11">
    <location>
        <begin position="24"/>
        <end position="44"/>
    </location>
</feature>
<proteinExistence type="inferred from homology"/>
<feature type="compositionally biased region" description="Polar residues" evidence="10">
    <location>
        <begin position="319"/>
        <end position="328"/>
    </location>
</feature>
<evidence type="ECO:0000259" key="12">
    <source>
        <dbReference type="Pfam" id="PF01514"/>
    </source>
</evidence>
<evidence type="ECO:0000256" key="5">
    <source>
        <dbReference type="ARBA" id="ARBA00022692"/>
    </source>
</evidence>
<keyword evidence="5 11" id="KW-0812">Transmembrane</keyword>
<keyword evidence="15" id="KW-1185">Reference proteome</keyword>
<dbReference type="GO" id="GO:0003774">
    <property type="term" value="F:cytoskeletal motor activity"/>
    <property type="evidence" value="ECO:0007669"/>
    <property type="project" value="InterPro"/>
</dbReference>
<dbReference type="PRINTS" id="PR01009">
    <property type="entry name" value="FLGMRINGFLIF"/>
</dbReference>
<dbReference type="NCBIfam" id="TIGR00206">
    <property type="entry name" value="fliF"/>
    <property type="match status" value="1"/>
</dbReference>
<dbReference type="InterPro" id="IPR043427">
    <property type="entry name" value="YscJ/FliF"/>
</dbReference>
<dbReference type="PANTHER" id="PTHR30046">
    <property type="entry name" value="FLAGELLAR M-RING PROTEIN"/>
    <property type="match status" value="1"/>
</dbReference>
<evidence type="ECO:0000256" key="4">
    <source>
        <dbReference type="ARBA" id="ARBA00022475"/>
    </source>
</evidence>
<evidence type="ECO:0000256" key="3">
    <source>
        <dbReference type="ARBA" id="ARBA00007971"/>
    </source>
</evidence>
<dbReference type="InterPro" id="IPR045851">
    <property type="entry name" value="AMP-bd_C_sf"/>
</dbReference>
<comment type="subcellular location">
    <subcellularLocation>
        <location evidence="1 9">Bacterial flagellum basal body</location>
    </subcellularLocation>
    <subcellularLocation>
        <location evidence="2">Cell membrane</location>
        <topology evidence="2">Multi-pass membrane protein</topology>
    </subcellularLocation>
</comment>
<reference evidence="14 15" key="1">
    <citation type="submission" date="2018-11" db="EMBL/GenBank/DDBJ databases">
        <authorList>
            <person name="Mardanov A.V."/>
            <person name="Ravin N.V."/>
            <person name="Dedysh S.N."/>
        </authorList>
    </citation>
    <scope>NUCLEOTIDE SEQUENCE [LARGE SCALE GENOMIC DNA]</scope>
    <source>
        <strain evidence="14 15">AF10</strain>
    </source>
</reference>
<accession>A0A4V1L5X4</accession>
<keyword evidence="14" id="KW-0969">Cilium</keyword>
<evidence type="ECO:0000256" key="6">
    <source>
        <dbReference type="ARBA" id="ARBA00022989"/>
    </source>
</evidence>
<keyword evidence="14" id="KW-0966">Cell projection</keyword>
<dbReference type="OrthoDB" id="9807026at2"/>
<evidence type="ECO:0000313" key="14">
    <source>
        <dbReference type="EMBL" id="RXH57274.1"/>
    </source>
</evidence>
<evidence type="ECO:0000256" key="10">
    <source>
        <dbReference type="SAM" id="MobiDB-lite"/>
    </source>
</evidence>
<dbReference type="InterPro" id="IPR006182">
    <property type="entry name" value="FliF_N_dom"/>
</dbReference>
<name>A0A4V1L5X4_9BACT</name>
<feature type="region of interest" description="Disordered" evidence="10">
    <location>
        <begin position="264"/>
        <end position="328"/>
    </location>
</feature>
<dbReference type="InterPro" id="IPR000067">
    <property type="entry name" value="FlgMring_FliF"/>
</dbReference>
<evidence type="ECO:0000256" key="11">
    <source>
        <dbReference type="SAM" id="Phobius"/>
    </source>
</evidence>
<dbReference type="RefSeq" id="WP_128911470.1">
    <property type="nucleotide sequence ID" value="NZ_RDSM01000001.1"/>
</dbReference>
<protein>
    <recommendedName>
        <fullName evidence="9">Flagellar M-ring protein</fullName>
    </recommendedName>
</protein>
<feature type="transmembrane region" description="Helical" evidence="11">
    <location>
        <begin position="437"/>
        <end position="455"/>
    </location>
</feature>
<dbReference type="Gene3D" id="3.30.300.30">
    <property type="match status" value="1"/>
</dbReference>
<feature type="domain" description="Flagellar M-ring C-terminal" evidence="13">
    <location>
        <begin position="243"/>
        <end position="410"/>
    </location>
</feature>
<dbReference type="GO" id="GO:0071973">
    <property type="term" value="P:bacterial-type flagellum-dependent cell motility"/>
    <property type="evidence" value="ECO:0007669"/>
    <property type="project" value="InterPro"/>
</dbReference>
<reference evidence="15" key="2">
    <citation type="submission" date="2019-02" db="EMBL/GenBank/DDBJ databases">
        <title>Granulicella sibirica sp. nov., a psychrotolerant acidobacterium isolated from an organic soil layer in forested tundra, West Siberia.</title>
        <authorList>
            <person name="Oshkin I.Y."/>
            <person name="Kulichevskaya I.S."/>
            <person name="Rijpstra W.I.C."/>
            <person name="Sinninghe Damste J.S."/>
            <person name="Rakitin A.L."/>
            <person name="Ravin N.V."/>
            <person name="Dedysh S.N."/>
        </authorList>
    </citation>
    <scope>NUCLEOTIDE SEQUENCE [LARGE SCALE GENOMIC DNA]</scope>
    <source>
        <strain evidence="15">AF10</strain>
    </source>
</reference>
<keyword evidence="4" id="KW-1003">Cell membrane</keyword>
<dbReference type="InterPro" id="IPR013556">
    <property type="entry name" value="Flag_M-ring_C"/>
</dbReference>
<dbReference type="EMBL" id="RDSM01000001">
    <property type="protein sequence ID" value="RXH57274.1"/>
    <property type="molecule type" value="Genomic_DNA"/>
</dbReference>
<organism evidence="14 15">
    <name type="scientific">Granulicella sibirica</name>
    <dbReference type="NCBI Taxonomy" id="2479048"/>
    <lineage>
        <taxon>Bacteria</taxon>
        <taxon>Pseudomonadati</taxon>
        <taxon>Acidobacteriota</taxon>
        <taxon>Terriglobia</taxon>
        <taxon>Terriglobales</taxon>
        <taxon>Acidobacteriaceae</taxon>
        <taxon>Granulicella</taxon>
    </lineage>
</organism>
<evidence type="ECO:0000256" key="9">
    <source>
        <dbReference type="PIRNR" id="PIRNR004862"/>
    </source>
</evidence>
<dbReference type="GO" id="GO:0009431">
    <property type="term" value="C:bacterial-type flagellum basal body, MS ring"/>
    <property type="evidence" value="ECO:0007669"/>
    <property type="project" value="InterPro"/>
</dbReference>
<evidence type="ECO:0000256" key="2">
    <source>
        <dbReference type="ARBA" id="ARBA00004651"/>
    </source>
</evidence>
<evidence type="ECO:0000313" key="15">
    <source>
        <dbReference type="Proteomes" id="UP000289437"/>
    </source>
</evidence>
<evidence type="ECO:0000256" key="7">
    <source>
        <dbReference type="ARBA" id="ARBA00023136"/>
    </source>
</evidence>
<evidence type="ECO:0000259" key="13">
    <source>
        <dbReference type="Pfam" id="PF08345"/>
    </source>
</evidence>